<dbReference type="Pfam" id="PF01494">
    <property type="entry name" value="FAD_binding_3"/>
    <property type="match status" value="1"/>
</dbReference>
<evidence type="ECO:0000256" key="1">
    <source>
        <dbReference type="ARBA" id="ARBA00023002"/>
    </source>
</evidence>
<keyword evidence="5" id="KW-1185">Reference proteome</keyword>
<protein>
    <submittedName>
        <fullName evidence="4">2-polyprenyl-6-methoxyphenol hydroxylase</fullName>
    </submittedName>
</protein>
<proteinExistence type="predicted"/>
<dbReference type="RefSeq" id="WP_091628349.1">
    <property type="nucleotide sequence ID" value="NZ_FOEF01000029.1"/>
</dbReference>
<dbReference type="InterPro" id="IPR036188">
    <property type="entry name" value="FAD/NAD-bd_sf"/>
</dbReference>
<dbReference type="PRINTS" id="PR00420">
    <property type="entry name" value="RNGMNOXGNASE"/>
</dbReference>
<organism evidence="4 5">
    <name type="scientific">Amycolatopsis saalfeldensis</name>
    <dbReference type="NCBI Taxonomy" id="394193"/>
    <lineage>
        <taxon>Bacteria</taxon>
        <taxon>Bacillati</taxon>
        <taxon>Actinomycetota</taxon>
        <taxon>Actinomycetes</taxon>
        <taxon>Pseudonocardiales</taxon>
        <taxon>Pseudonocardiaceae</taxon>
        <taxon>Amycolatopsis</taxon>
    </lineage>
</organism>
<keyword evidence="2" id="KW-0503">Monooxygenase</keyword>
<evidence type="ECO:0000313" key="5">
    <source>
        <dbReference type="Proteomes" id="UP000198582"/>
    </source>
</evidence>
<dbReference type="GO" id="GO:0071949">
    <property type="term" value="F:FAD binding"/>
    <property type="evidence" value="ECO:0007669"/>
    <property type="project" value="InterPro"/>
</dbReference>
<dbReference type="PANTHER" id="PTHR13789:SF309">
    <property type="entry name" value="PUTATIVE (AFU_ORTHOLOGUE AFUA_6G14510)-RELATED"/>
    <property type="match status" value="1"/>
</dbReference>
<dbReference type="GO" id="GO:0004497">
    <property type="term" value="F:monooxygenase activity"/>
    <property type="evidence" value="ECO:0007669"/>
    <property type="project" value="UniProtKB-KW"/>
</dbReference>
<evidence type="ECO:0000256" key="2">
    <source>
        <dbReference type="ARBA" id="ARBA00023033"/>
    </source>
</evidence>
<dbReference type="InterPro" id="IPR002938">
    <property type="entry name" value="FAD-bd"/>
</dbReference>
<evidence type="ECO:0000313" key="4">
    <source>
        <dbReference type="EMBL" id="SEP53582.1"/>
    </source>
</evidence>
<evidence type="ECO:0000259" key="3">
    <source>
        <dbReference type="Pfam" id="PF01494"/>
    </source>
</evidence>
<dbReference type="STRING" id="394193.SAMN04489732_1297"/>
<sequence length="371" mass="39672">MIRHAIVAGGGIAGHAAAIALRKAGIDVTVLEQRHAEDGLGSFMRLNPNGLDALAALDVLDPVMNVSFPMTHVEAYGPDGTLLVNRPLSDPVPERGLGARFVTWTNLEQALRAEAVRRGASVRHAVRVTGATGADDGVAALLADGGRVDGDVLIGADGTRSVIRAAIDDEAPAPEYCGSRTVYGYTPKTPADVPPAPAQLRAYRGEGRLLAHIDDPVTGEQYWFTNLKTPDQLPEPGPSTDEWRDQLLALWPDADAPAAGIIAAASSIRAADDKALHHLPRWHADRLVVIGDAAHAAPPATEQGGAIALEDAAVLGQCLRDLELPLALARFEQLRRDRVEKIIGFATGRLTTTESPNWSYHHHIDWSRQIR</sequence>
<gene>
    <name evidence="4" type="ORF">SAMN04489732_1297</name>
</gene>
<feature type="domain" description="FAD-binding" evidence="3">
    <location>
        <begin position="5"/>
        <end position="320"/>
    </location>
</feature>
<dbReference type="AlphaFoldDB" id="A0A1H8YNG1"/>
<reference evidence="4 5" key="1">
    <citation type="submission" date="2016-10" db="EMBL/GenBank/DDBJ databases">
        <authorList>
            <person name="de Groot N.N."/>
        </authorList>
    </citation>
    <scope>NUCLEOTIDE SEQUENCE [LARGE SCALE GENOMIC DNA]</scope>
    <source>
        <strain evidence="4 5">DSM 44993</strain>
    </source>
</reference>
<dbReference type="Gene3D" id="3.50.50.60">
    <property type="entry name" value="FAD/NAD(P)-binding domain"/>
    <property type="match status" value="1"/>
</dbReference>
<name>A0A1H8YNG1_9PSEU</name>
<dbReference type="EMBL" id="FOEF01000029">
    <property type="protein sequence ID" value="SEP53582.1"/>
    <property type="molecule type" value="Genomic_DNA"/>
</dbReference>
<accession>A0A1H8YNG1</accession>
<dbReference type="SUPFAM" id="SSF51905">
    <property type="entry name" value="FAD/NAD(P)-binding domain"/>
    <property type="match status" value="1"/>
</dbReference>
<dbReference type="Proteomes" id="UP000198582">
    <property type="component" value="Unassembled WGS sequence"/>
</dbReference>
<dbReference type="InterPro" id="IPR050493">
    <property type="entry name" value="FAD-dep_Monooxygenase_BioMet"/>
</dbReference>
<keyword evidence="1" id="KW-0560">Oxidoreductase</keyword>
<dbReference type="PANTHER" id="PTHR13789">
    <property type="entry name" value="MONOOXYGENASE"/>
    <property type="match status" value="1"/>
</dbReference>